<dbReference type="SUPFAM" id="SSF46689">
    <property type="entry name" value="Homeodomain-like"/>
    <property type="match status" value="1"/>
</dbReference>
<dbReference type="Proteomes" id="UP001197974">
    <property type="component" value="Chromosome"/>
</dbReference>
<dbReference type="InterPro" id="IPR001647">
    <property type="entry name" value="HTH_TetR"/>
</dbReference>
<feature type="domain" description="HTH tetR-type" evidence="4">
    <location>
        <begin position="7"/>
        <end position="67"/>
    </location>
</feature>
<dbReference type="PANTHER" id="PTHR43479">
    <property type="entry name" value="ACREF/ENVCD OPERON REPRESSOR-RELATED"/>
    <property type="match status" value="1"/>
</dbReference>
<protein>
    <submittedName>
        <fullName evidence="5">TetR/AcrR family transcriptional regulator</fullName>
    </submittedName>
</protein>
<dbReference type="PANTHER" id="PTHR43479:SF11">
    <property type="entry name" value="ACREF_ENVCD OPERON REPRESSOR-RELATED"/>
    <property type="match status" value="1"/>
</dbReference>
<evidence type="ECO:0000313" key="5">
    <source>
        <dbReference type="EMBL" id="WLR42169.1"/>
    </source>
</evidence>
<dbReference type="PROSITE" id="PS50977">
    <property type="entry name" value="HTH_TETR_2"/>
    <property type="match status" value="1"/>
</dbReference>
<accession>A0ABY9JRY9</accession>
<dbReference type="Gene3D" id="1.10.357.10">
    <property type="entry name" value="Tetracycline Repressor, domain 2"/>
    <property type="match status" value="1"/>
</dbReference>
<evidence type="ECO:0000256" key="3">
    <source>
        <dbReference type="PROSITE-ProRule" id="PRU00335"/>
    </source>
</evidence>
<keyword evidence="1" id="KW-0678">Repressor</keyword>
<feature type="DNA-binding region" description="H-T-H motif" evidence="3">
    <location>
        <begin position="30"/>
        <end position="49"/>
    </location>
</feature>
<dbReference type="InterPro" id="IPR009057">
    <property type="entry name" value="Homeodomain-like_sf"/>
</dbReference>
<dbReference type="RefSeq" id="WP_226543279.1">
    <property type="nucleotide sequence ID" value="NZ_CP129013.1"/>
</dbReference>
<evidence type="ECO:0000313" key="6">
    <source>
        <dbReference type="Proteomes" id="UP001197974"/>
    </source>
</evidence>
<keyword evidence="6" id="KW-1185">Reference proteome</keyword>
<dbReference type="EMBL" id="CP129013">
    <property type="protein sequence ID" value="WLR42169.1"/>
    <property type="molecule type" value="Genomic_DNA"/>
</dbReference>
<dbReference type="Pfam" id="PF00440">
    <property type="entry name" value="TetR_N"/>
    <property type="match status" value="1"/>
</dbReference>
<organism evidence="5 6">
    <name type="scientific">Bacillus carboniphilus</name>
    <dbReference type="NCBI Taxonomy" id="86663"/>
    <lineage>
        <taxon>Bacteria</taxon>
        <taxon>Bacillati</taxon>
        <taxon>Bacillota</taxon>
        <taxon>Bacilli</taxon>
        <taxon>Bacillales</taxon>
        <taxon>Bacillaceae</taxon>
        <taxon>Bacillus</taxon>
    </lineage>
</organism>
<sequence length="192" mass="22280">MVTQKGEKTKEQIMKATVSFIMNNGIENIGINKVIKEAHVSKGSFYHYFSNINDLMKEVAIYTFENTLSGFYIHETDTVEDLVRGLGEYIYHSVQVDKGRYYILFLCISKSFFDDGLKESFQSIFRQLVQENLVAKQIMKINHDEKKETVIKKLQGLDMIALGFIIHCQLFDGDQEHLLSVWSKITRDLYTD</sequence>
<evidence type="ECO:0000256" key="2">
    <source>
        <dbReference type="ARBA" id="ARBA00023125"/>
    </source>
</evidence>
<proteinExistence type="predicted"/>
<name>A0ABY9JRY9_9BACI</name>
<reference evidence="5 6" key="1">
    <citation type="submission" date="2023-06" db="EMBL/GenBank/DDBJ databases">
        <title>Five Gram-positive bacteria isolated from mangrove sediments in Shenzhen, Guangdong, China.</title>
        <authorList>
            <person name="Yu S."/>
            <person name="Zheng W."/>
            <person name="Huang Y."/>
        </authorList>
    </citation>
    <scope>NUCLEOTIDE SEQUENCE [LARGE SCALE GENOMIC DNA]</scope>
    <source>
        <strain evidence="5 6">SaN35-3</strain>
    </source>
</reference>
<keyword evidence="2 3" id="KW-0238">DNA-binding</keyword>
<gene>
    <name evidence="5" type="ORF">LC087_15715</name>
</gene>
<evidence type="ECO:0000259" key="4">
    <source>
        <dbReference type="PROSITE" id="PS50977"/>
    </source>
</evidence>
<dbReference type="InterPro" id="IPR050624">
    <property type="entry name" value="HTH-type_Tx_Regulator"/>
</dbReference>
<evidence type="ECO:0000256" key="1">
    <source>
        <dbReference type="ARBA" id="ARBA00022491"/>
    </source>
</evidence>